<keyword evidence="6" id="KW-0175">Coiled coil</keyword>
<feature type="domain" description="ABC3 transporter permease C-terminal" evidence="8">
    <location>
        <begin position="980"/>
        <end position="1089"/>
    </location>
</feature>
<name>A0A4P9CCJ6_EUBML</name>
<dbReference type="RefSeq" id="WP_096919145.1">
    <property type="nucleotide sequence ID" value="NZ_CP029487.1"/>
</dbReference>
<dbReference type="InterPro" id="IPR038766">
    <property type="entry name" value="Membrane_comp_ABC_pdt"/>
</dbReference>
<dbReference type="Proteomes" id="UP000218387">
    <property type="component" value="Chromosome"/>
</dbReference>
<feature type="coiled-coil region" evidence="6">
    <location>
        <begin position="282"/>
        <end position="348"/>
    </location>
</feature>
<dbReference type="AlphaFoldDB" id="A0A4P9CCJ6"/>
<evidence type="ECO:0000313" key="10">
    <source>
        <dbReference type="Proteomes" id="UP000218387"/>
    </source>
</evidence>
<dbReference type="PANTHER" id="PTHR30287">
    <property type="entry name" value="MEMBRANE COMPONENT OF PREDICTED ABC SUPERFAMILY METABOLITE UPTAKE TRANSPORTER"/>
    <property type="match status" value="1"/>
</dbReference>
<dbReference type="InterPro" id="IPR003838">
    <property type="entry name" value="ABC3_permease_C"/>
</dbReference>
<keyword evidence="4 7" id="KW-1133">Transmembrane helix</keyword>
<feature type="transmembrane region" description="Helical" evidence="7">
    <location>
        <begin position="1071"/>
        <end position="1093"/>
    </location>
</feature>
<feature type="domain" description="ABC3 transporter permease C-terminal" evidence="8">
    <location>
        <begin position="576"/>
        <end position="688"/>
    </location>
</feature>
<dbReference type="EMBL" id="CP029487">
    <property type="protein sequence ID" value="QCT72591.1"/>
    <property type="molecule type" value="Genomic_DNA"/>
</dbReference>
<organism evidence="9 10">
    <name type="scientific">Eubacterium maltosivorans</name>
    <dbReference type="NCBI Taxonomy" id="2041044"/>
    <lineage>
        <taxon>Bacteria</taxon>
        <taxon>Bacillati</taxon>
        <taxon>Bacillota</taxon>
        <taxon>Clostridia</taxon>
        <taxon>Eubacteriales</taxon>
        <taxon>Eubacteriaceae</taxon>
        <taxon>Eubacterium</taxon>
    </lineage>
</organism>
<evidence type="ECO:0000256" key="3">
    <source>
        <dbReference type="ARBA" id="ARBA00022692"/>
    </source>
</evidence>
<evidence type="ECO:0000313" key="9">
    <source>
        <dbReference type="EMBL" id="QCT72591.1"/>
    </source>
</evidence>
<keyword evidence="10" id="KW-1185">Reference proteome</keyword>
<evidence type="ECO:0000256" key="6">
    <source>
        <dbReference type="SAM" id="Coils"/>
    </source>
</evidence>
<sequence>MKALRKDTAREIRKSLSRFLSIVAIIALGICFFGGVKSTSPSMKYTANQYFEEQKLADIHLVSTYGFTDDDVAALKKVEGVAEVMPTYSTDVIVENGEKRPVFKVLAVPAEDGLNQPLLLEGRMPEKDNECVIEMPDTTGPHTGRNAYSIGSTIKVSSESGDKKLEDTLSQNAYTVVGYIRSPQYISIERGATSVGSGDISFYMMVKPGVFKSERYTDAYVYSTASADGVSAYSTEYKDAVSDLEKRLESVGHERLQVNYDDIMTTGTQELDKARRELLDAQTTFDDEITKAEQQLREAEQQIADGEAELAEGRRSYDAMVSATTKTLNDKQAELQNAEDQWNAGQQQYADGLSQYEQNKAAFDAGKPDAENQIAEKKAELEKLGGVIDGLKSQIAVIEAIPEEKRTEEQKQALIQLKAQLQNLQPVYDQGTKTLNAAIQQLKDAESQLAAAKNQLDQSKVTLDSASAQIDQGKTAIAQGWQQLEQGKAQAEQQLAEGQQKLDDARKQLAEGQAELEAQRAEGQQKLDDARQKIADSEKELKEVDFGKWYVFNRDDNPGYSGYGEDANRIDNVAGIFPVFFLLVAALVAFTTMTRMVEEQRMEIGTLKALGYSPASIASKFVIYAVLAALVGCVIGVVSGINTLPRLIVGAYSLLYQVPELSLSVPWGAIIISCIVTLLCTVGAAVLICSVELREEPSELMRPKAPKIGKRIFLEKIPFIWKRMGFISKVTARNILRYKARFFMTVIGISGCTALILAGFGLQDSIFSIIPKQFEEISVYDGMMAFKNEDTLEAKAPLESELRADPQVEDAMLAKQLKMSVALDTGGHSKDAYLYVPETPGDMNRFIDLRHRKAPDQKLTLDDSGAIITEKLANDLGIKVGDTIRLYSDDKEFKIKVADITENYIENYVYVSPKAYEAASGEAVKYNIAYFNLKDTGTDAENAFGEKWLDNSDVVSVSFTGSIVKSSTDSLSSLNMVVLVMLAAAGALAFVVLYNLTNINVSERVREIATIRVLGFYDRETNNYIFRENIILSFIGMLIGLGLGVILNNFIITTVETDIVMFGRGIDPSSYVFACIFTMAFTLIVNLFMAPVIKRVDMVESLKSIE</sequence>
<evidence type="ECO:0000256" key="2">
    <source>
        <dbReference type="ARBA" id="ARBA00022475"/>
    </source>
</evidence>
<keyword evidence="5 7" id="KW-0472">Membrane</keyword>
<dbReference type="Pfam" id="PF02687">
    <property type="entry name" value="FtsX"/>
    <property type="match status" value="2"/>
</dbReference>
<feature type="transmembrane region" description="Helical" evidence="7">
    <location>
        <begin position="621"/>
        <end position="644"/>
    </location>
</feature>
<accession>A0A4P9CCJ6</accession>
<feature type="transmembrane region" description="Helical" evidence="7">
    <location>
        <begin position="573"/>
        <end position="593"/>
    </location>
</feature>
<reference evidence="9 10" key="1">
    <citation type="submission" date="2018-05" db="EMBL/GenBank/DDBJ databases">
        <title>Genome comparison of Eubacterium sp.</title>
        <authorList>
            <person name="Feng Y."/>
            <person name="Sanchez-Andrea I."/>
            <person name="Stams A.J.M."/>
            <person name="De Vos W.M."/>
        </authorList>
    </citation>
    <scope>NUCLEOTIDE SEQUENCE [LARGE SCALE GENOMIC DNA]</scope>
    <source>
        <strain evidence="9 10">YI</strain>
    </source>
</reference>
<evidence type="ECO:0000256" key="7">
    <source>
        <dbReference type="SAM" id="Phobius"/>
    </source>
</evidence>
<feature type="transmembrane region" description="Helical" evidence="7">
    <location>
        <begin position="1029"/>
        <end position="1051"/>
    </location>
</feature>
<dbReference type="KEGG" id="emt:CPZ25_015055"/>
<feature type="transmembrane region" description="Helical" evidence="7">
    <location>
        <begin position="16"/>
        <end position="36"/>
    </location>
</feature>
<comment type="subcellular location">
    <subcellularLocation>
        <location evidence="1">Cell membrane</location>
        <topology evidence="1">Multi-pass membrane protein</topology>
    </subcellularLocation>
</comment>
<evidence type="ECO:0000256" key="5">
    <source>
        <dbReference type="ARBA" id="ARBA00023136"/>
    </source>
</evidence>
<feature type="transmembrane region" description="Helical" evidence="7">
    <location>
        <begin position="664"/>
        <end position="691"/>
    </location>
</feature>
<evidence type="ECO:0000259" key="8">
    <source>
        <dbReference type="Pfam" id="PF02687"/>
    </source>
</evidence>
<evidence type="ECO:0000256" key="4">
    <source>
        <dbReference type="ARBA" id="ARBA00022989"/>
    </source>
</evidence>
<dbReference type="PANTHER" id="PTHR30287:SF1">
    <property type="entry name" value="INNER MEMBRANE PROTEIN"/>
    <property type="match status" value="1"/>
</dbReference>
<evidence type="ECO:0000256" key="1">
    <source>
        <dbReference type="ARBA" id="ARBA00004651"/>
    </source>
</evidence>
<proteinExistence type="predicted"/>
<feature type="transmembrane region" description="Helical" evidence="7">
    <location>
        <begin position="974"/>
        <end position="996"/>
    </location>
</feature>
<gene>
    <name evidence="9" type="ORF">CPZ25_015055</name>
</gene>
<feature type="transmembrane region" description="Helical" evidence="7">
    <location>
        <begin position="742"/>
        <end position="762"/>
    </location>
</feature>
<keyword evidence="3 7" id="KW-0812">Transmembrane</keyword>
<protein>
    <submittedName>
        <fullName evidence="9">ABC transporter permease</fullName>
    </submittedName>
</protein>
<keyword evidence="2" id="KW-1003">Cell membrane</keyword>
<feature type="coiled-coil region" evidence="6">
    <location>
        <begin position="374"/>
        <end position="540"/>
    </location>
</feature>
<dbReference type="GO" id="GO:0005886">
    <property type="term" value="C:plasma membrane"/>
    <property type="evidence" value="ECO:0007669"/>
    <property type="project" value="UniProtKB-SubCell"/>
</dbReference>